<comment type="similarity">
    <text evidence="1">Belongs to the fatty acyl-CoA reductase family.</text>
</comment>
<dbReference type="SUPFAM" id="SSF51735">
    <property type="entry name" value="NAD(P)-binding Rossmann-fold domains"/>
    <property type="match status" value="1"/>
</dbReference>
<feature type="region of interest" description="Disordered" evidence="4">
    <location>
        <begin position="195"/>
        <end position="217"/>
    </location>
</feature>
<dbReference type="GO" id="GO:0010345">
    <property type="term" value="P:suberin biosynthetic process"/>
    <property type="evidence" value="ECO:0007669"/>
    <property type="project" value="TreeGrafter"/>
</dbReference>
<evidence type="ECO:0000259" key="5">
    <source>
        <dbReference type="Pfam" id="PF03015"/>
    </source>
</evidence>
<dbReference type="NCBIfam" id="TIGR01488">
    <property type="entry name" value="HAD-SF-IB"/>
    <property type="match status" value="1"/>
</dbReference>
<dbReference type="InterPro" id="IPR023214">
    <property type="entry name" value="HAD_sf"/>
</dbReference>
<reference evidence="7 8" key="1">
    <citation type="submission" date="2018-08" db="EMBL/GenBank/DDBJ databases">
        <title>Sequencing the genomes of 1000 actinobacteria strains.</title>
        <authorList>
            <person name="Klenk H.-P."/>
        </authorList>
    </citation>
    <scope>NUCLEOTIDE SEQUENCE [LARGE SCALE GENOMIC DNA]</scope>
    <source>
        <strain evidence="7 8">DSM 22891</strain>
    </source>
</reference>
<dbReference type="CDD" id="cd09071">
    <property type="entry name" value="FAR_C"/>
    <property type="match status" value="1"/>
</dbReference>
<dbReference type="GO" id="GO:0035336">
    <property type="term" value="P:long-chain fatty-acyl-CoA metabolic process"/>
    <property type="evidence" value="ECO:0007669"/>
    <property type="project" value="TreeGrafter"/>
</dbReference>
<dbReference type="Gene3D" id="3.40.50.720">
    <property type="entry name" value="NAD(P)-binding Rossmann-like Domain"/>
    <property type="match status" value="1"/>
</dbReference>
<dbReference type="Gene3D" id="3.40.50.1000">
    <property type="entry name" value="HAD superfamily/HAD-like"/>
    <property type="match status" value="1"/>
</dbReference>
<dbReference type="InterPro" id="IPR013120">
    <property type="entry name" value="FAR_NAD-bd"/>
</dbReference>
<protein>
    <submittedName>
        <fullName evidence="7">HAD superfamily hydrolase (TIGR01490 family)</fullName>
    </submittedName>
</protein>
<evidence type="ECO:0000256" key="3">
    <source>
        <dbReference type="ARBA" id="ARBA00023098"/>
    </source>
</evidence>
<dbReference type="GO" id="GO:0080019">
    <property type="term" value="F:alcohol-forming very long-chain fatty acyl-CoA reductase activity"/>
    <property type="evidence" value="ECO:0007669"/>
    <property type="project" value="InterPro"/>
</dbReference>
<evidence type="ECO:0000259" key="6">
    <source>
        <dbReference type="Pfam" id="PF07993"/>
    </source>
</evidence>
<keyword evidence="3" id="KW-0443">Lipid metabolism</keyword>
<dbReference type="PANTHER" id="PTHR11011:SF45">
    <property type="entry name" value="FATTY ACYL-COA REDUCTASE CG8306-RELATED"/>
    <property type="match status" value="1"/>
</dbReference>
<dbReference type="InterPro" id="IPR036412">
    <property type="entry name" value="HAD-like_sf"/>
</dbReference>
<dbReference type="InterPro" id="IPR026055">
    <property type="entry name" value="FAR"/>
</dbReference>
<dbReference type="GO" id="GO:0016787">
    <property type="term" value="F:hydrolase activity"/>
    <property type="evidence" value="ECO:0007669"/>
    <property type="project" value="UniProtKB-KW"/>
</dbReference>
<dbReference type="InterPro" id="IPR036291">
    <property type="entry name" value="NAD(P)-bd_dom_sf"/>
</dbReference>
<feature type="domain" description="Fatty acyl-CoA reductase C-terminal" evidence="5">
    <location>
        <begin position="430"/>
        <end position="493"/>
    </location>
</feature>
<keyword evidence="2" id="KW-0444">Lipid biosynthesis</keyword>
<dbReference type="AlphaFoldDB" id="A0A3D9UZ63"/>
<feature type="compositionally biased region" description="Basic and acidic residues" evidence="4">
    <location>
        <begin position="196"/>
        <end position="206"/>
    </location>
</feature>
<name>A0A3D9UZ63_THECX</name>
<keyword evidence="7" id="KW-0378">Hydrolase</keyword>
<keyword evidence="8" id="KW-1185">Reference proteome</keyword>
<gene>
    <name evidence="7" type="ORF">DFJ64_0154</name>
</gene>
<dbReference type="Pfam" id="PF12710">
    <property type="entry name" value="HAD"/>
    <property type="match status" value="1"/>
</dbReference>
<dbReference type="OrthoDB" id="25607at2"/>
<organism evidence="7 8">
    <name type="scientific">Thermasporomyces composti</name>
    <dbReference type="NCBI Taxonomy" id="696763"/>
    <lineage>
        <taxon>Bacteria</taxon>
        <taxon>Bacillati</taxon>
        <taxon>Actinomycetota</taxon>
        <taxon>Actinomycetes</taxon>
        <taxon>Propionibacteriales</taxon>
        <taxon>Nocardioidaceae</taxon>
        <taxon>Thermasporomyces</taxon>
    </lineage>
</organism>
<comment type="caution">
    <text evidence="7">The sequence shown here is derived from an EMBL/GenBank/DDBJ whole genome shotgun (WGS) entry which is preliminary data.</text>
</comment>
<dbReference type="InterPro" id="IPR006385">
    <property type="entry name" value="HAD_hydro_SerB1"/>
</dbReference>
<evidence type="ECO:0000256" key="4">
    <source>
        <dbReference type="SAM" id="MobiDB-lite"/>
    </source>
</evidence>
<dbReference type="Gene3D" id="1.20.1440.100">
    <property type="entry name" value="SG protein - dephosphorylation function"/>
    <property type="match status" value="1"/>
</dbReference>
<accession>A0A3D9UZ63</accession>
<evidence type="ECO:0000256" key="2">
    <source>
        <dbReference type="ARBA" id="ARBA00022516"/>
    </source>
</evidence>
<dbReference type="Pfam" id="PF07993">
    <property type="entry name" value="NAD_binding_4"/>
    <property type="match status" value="1"/>
</dbReference>
<dbReference type="Proteomes" id="UP000256485">
    <property type="component" value="Unassembled WGS sequence"/>
</dbReference>
<evidence type="ECO:0000256" key="1">
    <source>
        <dbReference type="ARBA" id="ARBA00005928"/>
    </source>
</evidence>
<dbReference type="PANTHER" id="PTHR11011">
    <property type="entry name" value="MALE STERILITY PROTEIN 2-RELATED"/>
    <property type="match status" value="1"/>
</dbReference>
<dbReference type="NCBIfam" id="TIGR01490">
    <property type="entry name" value="HAD-SF-IB-hyp1"/>
    <property type="match status" value="1"/>
</dbReference>
<evidence type="ECO:0000313" key="7">
    <source>
        <dbReference type="EMBL" id="REF34788.1"/>
    </source>
</evidence>
<sequence>MKLRERLQGKRMLLTGVTGFVGEALLHRILRDLPDTHVVALVRPKGSLTGRARAEQLLSKPIFEEIRAKHGGEAAALLDTRVTVLEGDLTDVPELPGDLDIVIHCAGDVSFDPPIHEAFETNVLGTERLLRRILASGAEPHYVHVSTAYTAGRRRGAIPEAPVEHNVDWRTEARWGQALRDRIEETSRSPGVLSRLRREAEREHGRAGPITSAHDTERRRREWVDKKLVEAGRERARSLGWTDVYTFTKALGERVVEEVGAPLPVTIVRPSIIESALETPYPGWIEGFKMAEPLILAYGRGELPEFPASPDGVVDIVPVDHVVGATLAAAATPPPPGKPAYFHICSGSRNPLTFSRLYELVRSYFDAHPFDMNERGAVRLPTWRFPGGEAVDRLLGMSERAHKIADWAVRHAPRGERVRKLARELDQQQRRLDFLRRYLDLYRPYAEAELHFTDDRTMELLASLDEEDRRVFAFDTSVIDWKHYLIDVHCPSVTKSMRQYDVIRRRRGRRAPTVAKELPQGSDILAAFDMDGTLLSSNVIETYLWLRLPELDRVGRLREIGVLLRKLPGFIAAERRDRGGFLRAVYRRYQGADLAELERIVDEILTPHILERVSGAALRRVRAHRAAGHRTVLITGAIRPLTRPLAPLFDEIVAADLATDDWGRCTGFLTSPPLVGEARAAWLRRYASTHGFDLTRSYAYADSHSDLPMLRAVGRPVAVSPDVHLWREARKGRWPVEDWKTSGTVSRLTLPDRDLTGEPAS</sequence>
<dbReference type="InterPro" id="IPR033640">
    <property type="entry name" value="FAR_C"/>
</dbReference>
<dbReference type="Pfam" id="PF03015">
    <property type="entry name" value="Sterile"/>
    <property type="match status" value="1"/>
</dbReference>
<dbReference type="RefSeq" id="WP_115848690.1">
    <property type="nucleotide sequence ID" value="NZ_QTUC01000001.1"/>
</dbReference>
<dbReference type="SUPFAM" id="SSF56784">
    <property type="entry name" value="HAD-like"/>
    <property type="match status" value="1"/>
</dbReference>
<dbReference type="EMBL" id="QTUC01000001">
    <property type="protein sequence ID" value="REF34788.1"/>
    <property type="molecule type" value="Genomic_DNA"/>
</dbReference>
<proteinExistence type="inferred from homology"/>
<evidence type="ECO:0000313" key="8">
    <source>
        <dbReference type="Proteomes" id="UP000256485"/>
    </source>
</evidence>
<feature type="domain" description="Thioester reductase (TE)" evidence="6">
    <location>
        <begin position="14"/>
        <end position="325"/>
    </location>
</feature>